<dbReference type="GO" id="GO:0005634">
    <property type="term" value="C:nucleus"/>
    <property type="evidence" value="ECO:0007669"/>
    <property type="project" value="InterPro"/>
</dbReference>
<comment type="catalytic activity">
    <reaction evidence="1">
        <text>All bonds known to be hydrolyzed by this endopeptidase have arginine in P1 and an acidic residue in P4. P6 is often occupied by an acidic residue or by a hydroxy-amino-acid residue, the phosphorylation of which enhances cleavage.</text>
        <dbReference type="EC" id="3.4.22.49"/>
    </reaction>
</comment>
<feature type="compositionally biased region" description="Pro residues" evidence="5">
    <location>
        <begin position="1"/>
        <end position="20"/>
    </location>
</feature>
<reference evidence="7 8" key="1">
    <citation type="submission" date="2020-11" db="EMBL/GenBank/DDBJ databases">
        <title>Kefir isolates.</title>
        <authorList>
            <person name="Marcisauskas S."/>
            <person name="Kim Y."/>
            <person name="Blasche S."/>
        </authorList>
    </citation>
    <scope>NUCLEOTIDE SEQUENCE [LARGE SCALE GENOMIC DNA]</scope>
    <source>
        <strain evidence="7 8">KR</strain>
    </source>
</reference>
<accession>A0A9P6WAG5</accession>
<protein>
    <recommendedName>
        <fullName evidence="2">separase</fullName>
        <ecNumber evidence="2">3.4.22.49</ecNumber>
    </recommendedName>
</protein>
<comment type="caution">
    <text evidence="7">The sequence shown here is derived from an EMBL/GenBank/DDBJ whole genome shotgun (WGS) entry which is preliminary data.</text>
</comment>
<name>A0A9P6WAG5_RHOMI</name>
<dbReference type="EC" id="3.4.22.49" evidence="2"/>
<feature type="compositionally biased region" description="Low complexity" evidence="5">
    <location>
        <begin position="21"/>
        <end position="37"/>
    </location>
</feature>
<dbReference type="Proteomes" id="UP000777482">
    <property type="component" value="Unassembled WGS sequence"/>
</dbReference>
<sequence>MATSRPPPAPAKARPLPPTRAPTATATRRTRAAAAAADDNVDALAKDLTKLAVRPTARAKPSELPKSAAARPRVTPSTKPLGHSTAQNRVASTASQAPTTTASRRVASGTVKSASAELVPAPPSPTERAQAAMKAVNTALATLTTLNKAGYRALATLPTTASRASSTTTRPGSAASSARSSSLVRGAASDNTTVSSSRPTATATAAQASNRDKVERAAKEAARALFDLRSLVHEGTLARKRVDVEKAAVGIIANLVEMELYTAALQEIAAARTSLLSWWRPGVAPERAPVATRPLNQHAANLIVPLPLPVYLEPPSLAETLNSSNARPALADFAPLVLTLQQYLLACLFRCPTFACRERTGELAHVVRQLEGEGGPLAWRNLMGERDLGEVMPPDSTEDAAEAERRIFLRKKVDASLTSMFGIVTKGCAGADTEADAQDLLDVRIHALELYATTSALVPGALDKLSAFFDQVRKTLLLYGRSAEKAASSPVKISEAVRGAFDRILEALEKRGLLGQEAKSSERWRELCEVVLHIARRADDLDTVERIAQLTGTGSLDEPGSAAASNPDTQASQLVAKVANALAVFEIWLKTNEDRAVADQLRRTTSILPALTRLRCPDPASGHVELSTDSTTRLDKTLDRLRYVLVKRIKGAKRMDQLVTQSGNAAPNLSEIDSVGRTLLDRLMAHVERVLGSVPAGKARIQLATTAIDSLLVLAHVTVVVDDRATHTQALALLGRAECIIRDSPSTAPKQEKDDKHLLDLDMHYSIRALSSAYYNLGGMLYNAGVPENALAFAQRACDLGDAALESARTRDRIESRPSELVESMGALAIKDGESESPSSKDEERKQERDAVTDLERLMSRRWNLLALTQRALGDKRASYQASLASVLAQPKALFCSIAEASARKPISQLAQSQPALLNAITRLTRLGTFDLLLPPKSIPLSQAARAASLDGPVLGSMLEMQALALQPYIDTEDGRQAAVAVVCETVEVYERHGLPLRKARMLVEKLRLVGPSATVETAEAILAEVGTLCEQANLHDDAGLRGFATQYRALAHLRMVEVLQAAHSTVADIDVKIAEHAKAALALLSDLVPPAAPASQSLLRLSTSSTAARPSATHASPQSPQTATRSRRPVRAGPTPARVRASTRRAATTERDQKTPPKKLAVERDVLRESVRGQQGGAATGHDAHESTLMDDPESLVTSLSSLAALLGVKGQVALRLRYLQLIQRLSTLPLLETDSVSATATIALAREYLALGQLSRAGIALAHVQKSIEDGGALASTELRIDHCLTFAEYQAHLGNYERSTQAYEQAVAAAESIDSEQTAGSTTAKILSRTLLLQRASRAANACSTLLQRRPSSQGELSSCLGPALQSMRLASRAVQNITRISPKPSSRRGDGEVFTAPAADKNAPLADAAPESPRPSRASFASDSHSSLYWTLAQDLVVQTLRVAHLHYVRGTPKSADFFAQQAYDLAEDLGSLGSMAKALVSRAETAQRWGRTDSVTDHLNRLKTEFSTLEGPTRGAILQVLAEAALACRENDRADVLFAQAQDALDDFGAEVDNESHGAAAAASPPQPRRTSGLAVHFAPFTPSPTNAASSPPTAEWILPSLRSQLIRQRVRLLFRQNKADEGRRLLRRLRRVTSSEEDKAEELKLLAALQSNDLVARCASDPVLGMLPDSVLSMPAFGVSASGSAAKIGTPRTGPSALNAIKDIESLLSRALSLGASRSAADKLSELSIVSAAMRAMQANVSKGSRQLAILVAHGLDLGVAVTLRREVMDAIAARMARTLRLDDLTWPSPAIPTADIASPPEFVLQEKIRDRYRFETAEPVLTETRISEVLPTPWSVVTMCLSAEQDALLVSRQRSGGEAIVFKLPLERLSRREGDEDLSLPYSIAISTLRDIIERSNAGTQNAKYVDSRDARSAWWQERKELDAELQALLEGIEDVWLGAFKSILCDAREHGSDAFAAFKVRIERVLKRSMARAAGDRRTARFKVDDAVLECLAALPATSREEDLEDLFYFMAESFQFSGVPLACDETDVDQVVVDFREALEELHGTKSAPKLRRHRDEHTFLILDKHLHAFPWESLPCLRGRSVSRLPSLSFLRDRLDLAAAHGAQDFLSVSVDPSRTSYILNPGGDLRHTQQTFEPWLKEQSEARGWTGVVARVPMEEEVRNALTSPELFLYFGHGGAEQYIRSQTVRNAPRCAVTMLWGCSSGMLKDQGVFDPTGTPYHYMVGGCPALVANLWDVTDKDIDKFAWSVFRRTGIAAPETTASASPSPVSLTAAVAQSRDVCTLRYLNGAAPVVYGIPLHFKYPASPPSSPVVA</sequence>
<dbReference type="GO" id="GO:0004197">
    <property type="term" value="F:cysteine-type endopeptidase activity"/>
    <property type="evidence" value="ECO:0007669"/>
    <property type="project" value="InterPro"/>
</dbReference>
<dbReference type="EMBL" id="PUHQ01000002">
    <property type="protein sequence ID" value="KAG0667234.1"/>
    <property type="molecule type" value="Genomic_DNA"/>
</dbReference>
<feature type="domain" description="Peptidase C50" evidence="6">
    <location>
        <begin position="2123"/>
        <end position="2221"/>
    </location>
</feature>
<feature type="compositionally biased region" description="Low complexity" evidence="5">
    <location>
        <begin position="1400"/>
        <end position="1424"/>
    </location>
</feature>
<feature type="compositionally biased region" description="Low complexity" evidence="5">
    <location>
        <begin position="160"/>
        <end position="209"/>
    </location>
</feature>
<dbReference type="GO" id="GO:0051307">
    <property type="term" value="P:meiotic chromosome separation"/>
    <property type="evidence" value="ECO:0007669"/>
    <property type="project" value="TreeGrafter"/>
</dbReference>
<evidence type="ECO:0000256" key="1">
    <source>
        <dbReference type="ARBA" id="ARBA00000451"/>
    </source>
</evidence>
<dbReference type="GO" id="GO:0005737">
    <property type="term" value="C:cytoplasm"/>
    <property type="evidence" value="ECO:0007669"/>
    <property type="project" value="TreeGrafter"/>
</dbReference>
<proteinExistence type="predicted"/>
<feature type="region of interest" description="Disordered" evidence="5">
    <location>
        <begin position="1099"/>
        <end position="1189"/>
    </location>
</feature>
<feature type="region of interest" description="Disordered" evidence="5">
    <location>
        <begin position="825"/>
        <end position="851"/>
    </location>
</feature>
<feature type="region of interest" description="Disordered" evidence="5">
    <location>
        <begin position="160"/>
        <end position="213"/>
    </location>
</feature>
<evidence type="ECO:0000256" key="3">
    <source>
        <dbReference type="ARBA" id="ARBA00022801"/>
    </source>
</evidence>
<feature type="compositionally biased region" description="Basic and acidic residues" evidence="5">
    <location>
        <begin position="831"/>
        <end position="851"/>
    </location>
</feature>
<organism evidence="7 8">
    <name type="scientific">Rhodotorula mucilaginosa</name>
    <name type="common">Yeast</name>
    <name type="synonym">Rhodotorula rubra</name>
    <dbReference type="NCBI Taxonomy" id="5537"/>
    <lineage>
        <taxon>Eukaryota</taxon>
        <taxon>Fungi</taxon>
        <taxon>Dikarya</taxon>
        <taxon>Basidiomycota</taxon>
        <taxon>Pucciniomycotina</taxon>
        <taxon>Microbotryomycetes</taxon>
        <taxon>Sporidiobolales</taxon>
        <taxon>Sporidiobolaceae</taxon>
        <taxon>Rhodotorula</taxon>
    </lineage>
</organism>
<feature type="region of interest" description="Disordered" evidence="5">
    <location>
        <begin position="1"/>
        <end position="38"/>
    </location>
</feature>
<gene>
    <name evidence="7" type="ORF">C6P46_002646</name>
</gene>
<dbReference type="Pfam" id="PF03568">
    <property type="entry name" value="Separin_C"/>
    <property type="match status" value="1"/>
</dbReference>
<dbReference type="GO" id="GO:0072686">
    <property type="term" value="C:mitotic spindle"/>
    <property type="evidence" value="ECO:0007669"/>
    <property type="project" value="TreeGrafter"/>
</dbReference>
<keyword evidence="3" id="KW-0378">Hydrolase</keyword>
<feature type="compositionally biased region" description="Basic and acidic residues" evidence="5">
    <location>
        <begin position="1148"/>
        <end position="1172"/>
    </location>
</feature>
<evidence type="ECO:0000259" key="6">
    <source>
        <dbReference type="PROSITE" id="PS51700"/>
    </source>
</evidence>
<feature type="compositionally biased region" description="Low complexity" evidence="5">
    <location>
        <begin position="91"/>
        <end position="103"/>
    </location>
</feature>
<feature type="region of interest" description="Disordered" evidence="5">
    <location>
        <begin position="50"/>
        <end position="129"/>
    </location>
</feature>
<dbReference type="OrthoDB" id="10255632at2759"/>
<dbReference type="PANTHER" id="PTHR12792:SF0">
    <property type="entry name" value="SEPARIN"/>
    <property type="match status" value="1"/>
</dbReference>
<dbReference type="PANTHER" id="PTHR12792">
    <property type="entry name" value="EXTRA SPINDLE POLES 1-RELATED"/>
    <property type="match status" value="1"/>
</dbReference>
<dbReference type="GO" id="GO:0044732">
    <property type="term" value="C:mitotic spindle pole body"/>
    <property type="evidence" value="ECO:0007669"/>
    <property type="project" value="TreeGrafter"/>
</dbReference>
<keyword evidence="8" id="KW-1185">Reference proteome</keyword>
<keyword evidence="4" id="KW-0159">Chromosome partition</keyword>
<evidence type="ECO:0000256" key="4">
    <source>
        <dbReference type="ARBA" id="ARBA00022829"/>
    </source>
</evidence>
<evidence type="ECO:0000256" key="2">
    <source>
        <dbReference type="ARBA" id="ARBA00012489"/>
    </source>
</evidence>
<evidence type="ECO:0000256" key="5">
    <source>
        <dbReference type="SAM" id="MobiDB-lite"/>
    </source>
</evidence>
<evidence type="ECO:0000313" key="8">
    <source>
        <dbReference type="Proteomes" id="UP000777482"/>
    </source>
</evidence>
<feature type="compositionally biased region" description="Low complexity" evidence="5">
    <location>
        <begin position="1136"/>
        <end position="1147"/>
    </location>
</feature>
<feature type="compositionally biased region" description="Low complexity" evidence="5">
    <location>
        <begin position="1099"/>
        <end position="1117"/>
    </location>
</feature>
<dbReference type="PROSITE" id="PS51700">
    <property type="entry name" value="SEPARIN"/>
    <property type="match status" value="1"/>
</dbReference>
<evidence type="ECO:0000313" key="7">
    <source>
        <dbReference type="EMBL" id="KAG0667234.1"/>
    </source>
</evidence>
<dbReference type="InterPro" id="IPR005314">
    <property type="entry name" value="Peptidase_C50"/>
</dbReference>
<feature type="region of interest" description="Disordered" evidence="5">
    <location>
        <begin position="1384"/>
        <end position="1424"/>
    </location>
</feature>
<dbReference type="InterPro" id="IPR030397">
    <property type="entry name" value="SEPARIN_core_dom"/>
</dbReference>
<dbReference type="GO" id="GO:0006508">
    <property type="term" value="P:proteolysis"/>
    <property type="evidence" value="ECO:0007669"/>
    <property type="project" value="InterPro"/>
</dbReference>